<comment type="caution">
    <text evidence="1">The sequence shown here is derived from an EMBL/GenBank/DDBJ whole genome shotgun (WGS) entry which is preliminary data.</text>
</comment>
<dbReference type="RefSeq" id="WP_072463489.1">
    <property type="nucleotide sequence ID" value="NZ_CP038196.1"/>
</dbReference>
<name>A0A369TWB4_PARVE</name>
<dbReference type="EMBL" id="QTUJ01000001">
    <property type="protein sequence ID" value="REF71851.1"/>
    <property type="molecule type" value="Genomic_DNA"/>
</dbReference>
<accession>A0A369TWB4</accession>
<sequence>MMVAWLIVAVTVALAAAIGILRAGARSFRVLGGELALLLGAAWLCYLIGDGKTGGYLAGIIGALLSLLLLIAAGGLAAGALLRWVHDRLRPPPVLRAPFSQPWDIVGLGCFAALAVVLSALE</sequence>
<protein>
    <submittedName>
        <fullName evidence="1">Uncharacterized protein</fullName>
    </submittedName>
</protein>
<proteinExistence type="predicted"/>
<organism evidence="1 2">
    <name type="scientific">Paracoccus versutus</name>
    <name type="common">Thiobacillus versutus</name>
    <dbReference type="NCBI Taxonomy" id="34007"/>
    <lineage>
        <taxon>Bacteria</taxon>
        <taxon>Pseudomonadati</taxon>
        <taxon>Pseudomonadota</taxon>
        <taxon>Alphaproteobacteria</taxon>
        <taxon>Rhodobacterales</taxon>
        <taxon>Paracoccaceae</taxon>
        <taxon>Paracoccus</taxon>
    </lineage>
</organism>
<dbReference type="AlphaFoldDB" id="A0A369TWB4"/>
<evidence type="ECO:0000313" key="1">
    <source>
        <dbReference type="EMBL" id="REF71851.1"/>
    </source>
</evidence>
<dbReference type="Proteomes" id="UP000256941">
    <property type="component" value="Unassembled WGS sequence"/>
</dbReference>
<evidence type="ECO:0000313" key="2">
    <source>
        <dbReference type="Proteomes" id="UP000256941"/>
    </source>
</evidence>
<accession>A0A3D9XQ67</accession>
<reference evidence="1 2" key="1">
    <citation type="submission" date="2018-08" db="EMBL/GenBank/DDBJ databases">
        <title>Genomic Encyclopedia of Archaeal and Bacterial Type Strains, Phase II (KMG-II): from individual species to whole genera.</title>
        <authorList>
            <person name="Goeker M."/>
        </authorList>
    </citation>
    <scope>NUCLEOTIDE SEQUENCE [LARGE SCALE GENOMIC DNA]</scope>
    <source>
        <strain evidence="1 2">DSM 17099</strain>
    </source>
</reference>
<gene>
    <name evidence="1" type="ORF">BDD41_0310</name>
</gene>